<accession>A0ABU6RHC9</accession>
<evidence type="ECO:0000313" key="1">
    <source>
        <dbReference type="EMBL" id="MED6123422.1"/>
    </source>
</evidence>
<evidence type="ECO:0008006" key="3">
    <source>
        <dbReference type="Google" id="ProtNLM"/>
    </source>
</evidence>
<sequence>MSSRSSNTGRNNSSSNRNALLCHHVVRPLLPVSLTKDNPGRRFWGCVYYDV</sequence>
<organism evidence="1 2">
    <name type="scientific">Stylosanthes scabra</name>
    <dbReference type="NCBI Taxonomy" id="79078"/>
    <lineage>
        <taxon>Eukaryota</taxon>
        <taxon>Viridiplantae</taxon>
        <taxon>Streptophyta</taxon>
        <taxon>Embryophyta</taxon>
        <taxon>Tracheophyta</taxon>
        <taxon>Spermatophyta</taxon>
        <taxon>Magnoliopsida</taxon>
        <taxon>eudicotyledons</taxon>
        <taxon>Gunneridae</taxon>
        <taxon>Pentapetalae</taxon>
        <taxon>rosids</taxon>
        <taxon>fabids</taxon>
        <taxon>Fabales</taxon>
        <taxon>Fabaceae</taxon>
        <taxon>Papilionoideae</taxon>
        <taxon>50 kb inversion clade</taxon>
        <taxon>dalbergioids sensu lato</taxon>
        <taxon>Dalbergieae</taxon>
        <taxon>Pterocarpus clade</taxon>
        <taxon>Stylosanthes</taxon>
    </lineage>
</organism>
<name>A0ABU6RHC9_9FABA</name>
<comment type="caution">
    <text evidence="1">The sequence shown here is derived from an EMBL/GenBank/DDBJ whole genome shotgun (WGS) entry which is preliminary data.</text>
</comment>
<protein>
    <recommendedName>
        <fullName evidence="3">Zinc finger GRF-type domain-containing protein</fullName>
    </recommendedName>
</protein>
<dbReference type="EMBL" id="JASCZI010030534">
    <property type="protein sequence ID" value="MED6123422.1"/>
    <property type="molecule type" value="Genomic_DNA"/>
</dbReference>
<reference evidence="1 2" key="1">
    <citation type="journal article" date="2023" name="Plants (Basel)">
        <title>Bridging the Gap: Combining Genomics and Transcriptomics Approaches to Understand Stylosanthes scabra, an Orphan Legume from the Brazilian Caatinga.</title>
        <authorList>
            <person name="Ferreira-Neto J.R.C."/>
            <person name="da Silva M.D."/>
            <person name="Binneck E."/>
            <person name="de Melo N.F."/>
            <person name="da Silva R.H."/>
            <person name="de Melo A.L.T.M."/>
            <person name="Pandolfi V."/>
            <person name="Bustamante F.O."/>
            <person name="Brasileiro-Vidal A.C."/>
            <person name="Benko-Iseppon A.M."/>
        </authorList>
    </citation>
    <scope>NUCLEOTIDE SEQUENCE [LARGE SCALE GENOMIC DNA]</scope>
    <source>
        <tissue evidence="1">Leaves</tissue>
    </source>
</reference>
<dbReference type="Proteomes" id="UP001341840">
    <property type="component" value="Unassembled WGS sequence"/>
</dbReference>
<keyword evidence="2" id="KW-1185">Reference proteome</keyword>
<evidence type="ECO:0000313" key="2">
    <source>
        <dbReference type="Proteomes" id="UP001341840"/>
    </source>
</evidence>
<gene>
    <name evidence="1" type="ORF">PIB30_049021</name>
</gene>
<proteinExistence type="predicted"/>